<keyword evidence="1" id="KW-0812">Transmembrane</keyword>
<evidence type="ECO:0000313" key="2">
    <source>
        <dbReference type="EMBL" id="MEJ2904834.1"/>
    </source>
</evidence>
<keyword evidence="1" id="KW-0472">Membrane</keyword>
<dbReference type="PANTHER" id="PTHR36974">
    <property type="entry name" value="MEMBRANE PROTEIN-RELATED"/>
    <property type="match status" value="1"/>
</dbReference>
<organism evidence="2 3">
    <name type="scientific">Pedobacter panaciterrae</name>
    <dbReference type="NCBI Taxonomy" id="363849"/>
    <lineage>
        <taxon>Bacteria</taxon>
        <taxon>Pseudomonadati</taxon>
        <taxon>Bacteroidota</taxon>
        <taxon>Sphingobacteriia</taxon>
        <taxon>Sphingobacteriales</taxon>
        <taxon>Sphingobacteriaceae</taxon>
        <taxon>Pedobacter</taxon>
    </lineage>
</organism>
<evidence type="ECO:0008006" key="4">
    <source>
        <dbReference type="Google" id="ProtNLM"/>
    </source>
</evidence>
<protein>
    <recommendedName>
        <fullName evidence="4">DoxX-like protein</fullName>
    </recommendedName>
</protein>
<gene>
    <name evidence="2" type="ORF">WAE58_20485</name>
</gene>
<name>A0ABU8NRE8_9SPHI</name>
<keyword evidence="3" id="KW-1185">Reference proteome</keyword>
<evidence type="ECO:0000313" key="3">
    <source>
        <dbReference type="Proteomes" id="UP001378956"/>
    </source>
</evidence>
<feature type="transmembrane region" description="Helical" evidence="1">
    <location>
        <begin position="29"/>
        <end position="49"/>
    </location>
</feature>
<proteinExistence type="predicted"/>
<feature type="transmembrane region" description="Helical" evidence="1">
    <location>
        <begin position="129"/>
        <end position="147"/>
    </location>
</feature>
<feature type="transmembrane region" description="Helical" evidence="1">
    <location>
        <begin position="90"/>
        <end position="109"/>
    </location>
</feature>
<dbReference type="PANTHER" id="PTHR36974:SF1">
    <property type="entry name" value="DOXX FAMILY MEMBRANE PROTEIN"/>
    <property type="match status" value="1"/>
</dbReference>
<comment type="caution">
    <text evidence="2">The sequence shown here is derived from an EMBL/GenBank/DDBJ whole genome shotgun (WGS) entry which is preliminary data.</text>
</comment>
<reference evidence="2 3" key="1">
    <citation type="submission" date="2024-03" db="EMBL/GenBank/DDBJ databases">
        <title>Sequence of Lycoming College Course Isolates.</title>
        <authorList>
            <person name="Plotts O."/>
            <person name="Newman J."/>
        </authorList>
    </citation>
    <scope>NUCLEOTIDE SEQUENCE [LARGE SCALE GENOMIC DNA]</scope>
    <source>
        <strain evidence="2 3">CJB-3</strain>
    </source>
</reference>
<evidence type="ECO:0000256" key="1">
    <source>
        <dbReference type="SAM" id="Phobius"/>
    </source>
</evidence>
<dbReference type="Proteomes" id="UP001378956">
    <property type="component" value="Unassembled WGS sequence"/>
</dbReference>
<dbReference type="EMBL" id="JBBEUB010000008">
    <property type="protein sequence ID" value="MEJ2904834.1"/>
    <property type="molecule type" value="Genomic_DNA"/>
</dbReference>
<sequence length="149" mass="17074">MKPLFILLITFLLYSIISRFITGNWNFTFGGNLAMLAMLCFTAIGHFIYAKGMALMIPPVIPFKDSIVFLTGIMEIVLGIALLFPAVRPYAGYFLIIFFILLLPANIYASMHSINYETAKFDGKGMSYLWQRIPLQLFFIGWVWYFSVK</sequence>
<dbReference type="RefSeq" id="WP_337717375.1">
    <property type="nucleotide sequence ID" value="NZ_JBBEUB010000008.1"/>
</dbReference>
<accession>A0ABU8NRE8</accession>
<feature type="transmembrane region" description="Helical" evidence="1">
    <location>
        <begin position="61"/>
        <end position="84"/>
    </location>
</feature>
<keyword evidence="1" id="KW-1133">Transmembrane helix</keyword>